<proteinExistence type="predicted"/>
<keyword evidence="2" id="KW-1185">Reference proteome</keyword>
<dbReference type="EMBL" id="QTSX02002189">
    <property type="protein sequence ID" value="KAJ9077610.1"/>
    <property type="molecule type" value="Genomic_DNA"/>
</dbReference>
<name>A0ACC2TSZ8_9FUNG</name>
<dbReference type="Proteomes" id="UP001165960">
    <property type="component" value="Unassembled WGS sequence"/>
</dbReference>
<gene>
    <name evidence="1" type="ORF">DSO57_1015232</name>
</gene>
<comment type="caution">
    <text evidence="1">The sequence shown here is derived from an EMBL/GenBank/DDBJ whole genome shotgun (WGS) entry which is preliminary data.</text>
</comment>
<evidence type="ECO:0000313" key="1">
    <source>
        <dbReference type="EMBL" id="KAJ9077610.1"/>
    </source>
</evidence>
<reference evidence="1" key="1">
    <citation type="submission" date="2022-04" db="EMBL/GenBank/DDBJ databases">
        <title>Genome of the entomopathogenic fungus Entomophthora muscae.</title>
        <authorList>
            <person name="Elya C."/>
            <person name="Lovett B.R."/>
            <person name="Lee E."/>
            <person name="Macias A.M."/>
            <person name="Hajek A.E."/>
            <person name="De Bivort B.L."/>
            <person name="Kasson M.T."/>
            <person name="De Fine Licht H.H."/>
            <person name="Stajich J.E."/>
        </authorList>
    </citation>
    <scope>NUCLEOTIDE SEQUENCE</scope>
    <source>
        <strain evidence="1">Berkeley</strain>
    </source>
</reference>
<evidence type="ECO:0000313" key="2">
    <source>
        <dbReference type="Proteomes" id="UP001165960"/>
    </source>
</evidence>
<organism evidence="1 2">
    <name type="scientific">Entomophthora muscae</name>
    <dbReference type="NCBI Taxonomy" id="34485"/>
    <lineage>
        <taxon>Eukaryota</taxon>
        <taxon>Fungi</taxon>
        <taxon>Fungi incertae sedis</taxon>
        <taxon>Zoopagomycota</taxon>
        <taxon>Entomophthoromycotina</taxon>
        <taxon>Entomophthoromycetes</taxon>
        <taxon>Entomophthorales</taxon>
        <taxon>Entomophthoraceae</taxon>
        <taxon>Entomophthora</taxon>
    </lineage>
</organism>
<protein>
    <submittedName>
        <fullName evidence="1">Uncharacterized protein</fullName>
    </submittedName>
</protein>
<sequence>MTPPLTLQPNCPMETPAAAKTTSTQLFGVLYITLTGNGRHYGAQLKALVFAWAIHILYYQVSTHPMVGITLCAQLYSIPRQPMPLPMPGFLTHILWWALPSRPAGCPPASSQEPPTGWILNTGIIVSITPEIVM</sequence>
<accession>A0ACC2TSZ8</accession>